<accession>A0ABY7W2T6</accession>
<dbReference type="PIRSF" id="PIRSF000538">
    <property type="entry name" value="GlpK"/>
    <property type="match status" value="1"/>
</dbReference>
<dbReference type="InterPro" id="IPR018484">
    <property type="entry name" value="FGGY_N"/>
</dbReference>
<dbReference type="InterPro" id="IPR043129">
    <property type="entry name" value="ATPase_NBD"/>
</dbReference>
<organism evidence="9 10">
    <name type="scientific">Lentisphaera profundi</name>
    <dbReference type="NCBI Taxonomy" id="1658616"/>
    <lineage>
        <taxon>Bacteria</taxon>
        <taxon>Pseudomonadati</taxon>
        <taxon>Lentisphaerota</taxon>
        <taxon>Lentisphaeria</taxon>
        <taxon>Lentisphaerales</taxon>
        <taxon>Lentisphaeraceae</taxon>
        <taxon>Lentisphaera</taxon>
    </lineage>
</organism>
<feature type="domain" description="Carbohydrate kinase FGGY N-terminal" evidence="7">
    <location>
        <begin position="4"/>
        <end position="283"/>
    </location>
</feature>
<dbReference type="Pfam" id="PF00370">
    <property type="entry name" value="FGGY_N"/>
    <property type="match status" value="1"/>
</dbReference>
<evidence type="ECO:0000256" key="1">
    <source>
        <dbReference type="ARBA" id="ARBA00022679"/>
    </source>
</evidence>
<dbReference type="SUPFAM" id="SSF53067">
    <property type="entry name" value="Actin-like ATPase domain"/>
    <property type="match status" value="2"/>
</dbReference>
<dbReference type="GO" id="GO:0008741">
    <property type="term" value="F:ribulokinase activity"/>
    <property type="evidence" value="ECO:0007669"/>
    <property type="project" value="UniProtKB-EC"/>
</dbReference>
<feature type="domain" description="Carbohydrate kinase FGGY C-terminal" evidence="8">
    <location>
        <begin position="293"/>
        <end position="485"/>
    </location>
</feature>
<evidence type="ECO:0000313" key="9">
    <source>
        <dbReference type="EMBL" id="WDE99432.1"/>
    </source>
</evidence>
<keyword evidence="1 9" id="KW-0808">Transferase</keyword>
<gene>
    <name evidence="9" type="ORF">PQO03_16465</name>
</gene>
<keyword evidence="10" id="KW-1185">Reference proteome</keyword>
<dbReference type="NCBIfam" id="NF003154">
    <property type="entry name" value="PRK04123.1"/>
    <property type="match status" value="1"/>
</dbReference>
<dbReference type="Pfam" id="PF02782">
    <property type="entry name" value="FGGY_C"/>
    <property type="match status" value="1"/>
</dbReference>
<dbReference type="Proteomes" id="UP001214250">
    <property type="component" value="Chromosome 2"/>
</dbReference>
<dbReference type="InterPro" id="IPR018485">
    <property type="entry name" value="FGGY_C"/>
</dbReference>
<evidence type="ECO:0000256" key="3">
    <source>
        <dbReference type="ARBA" id="ARBA00022777"/>
    </source>
</evidence>
<dbReference type="EMBL" id="CP117812">
    <property type="protein sequence ID" value="WDE99432.1"/>
    <property type="molecule type" value="Genomic_DNA"/>
</dbReference>
<proteinExistence type="predicted"/>
<name>A0ABY7W2T6_9BACT</name>
<evidence type="ECO:0000259" key="7">
    <source>
        <dbReference type="Pfam" id="PF00370"/>
    </source>
</evidence>
<evidence type="ECO:0000256" key="6">
    <source>
        <dbReference type="ARBA" id="ARBA00023277"/>
    </source>
</evidence>
<evidence type="ECO:0000256" key="4">
    <source>
        <dbReference type="ARBA" id="ARBA00022840"/>
    </source>
</evidence>
<keyword evidence="4" id="KW-0067">ATP-binding</keyword>
<keyword evidence="6" id="KW-0119">Carbohydrate metabolism</keyword>
<dbReference type="CDD" id="cd07781">
    <property type="entry name" value="ASKHA_NBD_FGGY_L-RBK"/>
    <property type="match status" value="1"/>
</dbReference>
<dbReference type="InterPro" id="IPR000577">
    <property type="entry name" value="Carb_kinase_FGGY"/>
</dbReference>
<dbReference type="RefSeq" id="WP_274154287.1">
    <property type="nucleotide sequence ID" value="NZ_CP117812.1"/>
</dbReference>
<evidence type="ECO:0000259" key="8">
    <source>
        <dbReference type="Pfam" id="PF02782"/>
    </source>
</evidence>
<dbReference type="Gene3D" id="3.30.420.40">
    <property type="match status" value="2"/>
</dbReference>
<sequence>MKEYVIGLDYGTNSCRAVLVEVGSNEELFSEVYPYPSGNQGVLLSAQDPHLARQSPADYLNGMQYIIKSVIEQAQSDLENFEAKQVIALTCATTGSTVIPVDKFNQALGLLEPRNLNAQAWLWKDHTSHNEAAIITAKAKEMRPQMLEPCGGTYSSEWFWAKILRLKNIDPETFGKAYSFVELCDFLPGALAGVKDPKELKRSICAAGHKAIYADEWGGLPDKEFLNALDPELSDLRDRLYDKALESDQVAGHVCESWAKRTGLAEGTVIAVGAFDAHMGAVGAGIKEGALVKIVGTSTCDLMISKSKQAIAGVCGVVEGSVIPGFVGIEAGQSAVGDLFLWLVNHLGTSEYGNNRDEIFKNMTEQAAAMSAGQSGLLSLDWNNGNRCTLVDMQLSGLMLGQTLHSKVHEIYRALIEATAFGALKIIERLEDSGTQVEEIICCGGLAQKNKLMMQIYANVFNRPVRIADSDQTCALGAAIFAAAASKKLAVLELQKQMTTECRREYLPELKEVQTYGQLYEIYSQLYEAFGVEGSSDDLFGVMKRLIKIQQEVNRA</sequence>
<dbReference type="InterPro" id="IPR005929">
    <property type="entry name" value="Ribulokinase"/>
</dbReference>
<dbReference type="PANTHER" id="PTHR43435:SF4">
    <property type="entry name" value="FGGY CARBOHYDRATE KINASE DOMAIN-CONTAINING PROTEIN"/>
    <property type="match status" value="1"/>
</dbReference>
<keyword evidence="2" id="KW-0547">Nucleotide-binding</keyword>
<keyword evidence="3" id="KW-0418">Kinase</keyword>
<evidence type="ECO:0000313" key="10">
    <source>
        <dbReference type="Proteomes" id="UP001214250"/>
    </source>
</evidence>
<evidence type="ECO:0000256" key="5">
    <source>
        <dbReference type="ARBA" id="ARBA00022935"/>
    </source>
</evidence>
<dbReference type="PANTHER" id="PTHR43435">
    <property type="entry name" value="RIBULOKINASE"/>
    <property type="match status" value="1"/>
</dbReference>
<keyword evidence="5" id="KW-0054">Arabinose catabolism</keyword>
<dbReference type="EC" id="2.7.1.16" evidence="9"/>
<reference evidence="9 10" key="1">
    <citation type="submission" date="2023-02" db="EMBL/GenBank/DDBJ databases">
        <title>Genome sequence of Lentisphaera profundi SAORIC-696.</title>
        <authorList>
            <person name="Kim e."/>
            <person name="Cho J.-C."/>
            <person name="Choi A."/>
            <person name="Kang I."/>
        </authorList>
    </citation>
    <scope>NUCLEOTIDE SEQUENCE [LARGE SCALE GENOMIC DNA]</scope>
    <source>
        <strain evidence="9 10">SAORIC-696</strain>
    </source>
</reference>
<evidence type="ECO:0000256" key="2">
    <source>
        <dbReference type="ARBA" id="ARBA00022741"/>
    </source>
</evidence>
<protein>
    <submittedName>
        <fullName evidence="9">Ribulokinase</fullName>
        <ecNumber evidence="9">2.7.1.16</ecNumber>
    </submittedName>
</protein>